<feature type="region of interest" description="Disordered" evidence="1">
    <location>
        <begin position="165"/>
        <end position="191"/>
    </location>
</feature>
<reference evidence="2" key="1">
    <citation type="submission" date="2022-10" db="EMBL/GenBank/DDBJ databases">
        <title>Luteolibacter sp. GHJ8, whole genome shotgun sequencing project.</title>
        <authorList>
            <person name="Zhao G."/>
            <person name="Shen L."/>
        </authorList>
    </citation>
    <scope>NUCLEOTIDE SEQUENCE</scope>
    <source>
        <strain evidence="2">GHJ8</strain>
    </source>
</reference>
<dbReference type="Gene3D" id="2.60.120.200">
    <property type="match status" value="1"/>
</dbReference>
<dbReference type="RefSeq" id="WP_264513239.1">
    <property type="nucleotide sequence ID" value="NZ_JAPDDR010000004.1"/>
</dbReference>
<evidence type="ECO:0008006" key="4">
    <source>
        <dbReference type="Google" id="ProtNLM"/>
    </source>
</evidence>
<dbReference type="EMBL" id="JAPDDR010000004">
    <property type="protein sequence ID" value="MCW1913738.1"/>
    <property type="molecule type" value="Genomic_DNA"/>
</dbReference>
<sequence>MALELWDSVVRVTWDPDGAATVLVQYGDPMWEPVKVDGKQVVQEGQGLKRAGVDNFPRGNERHELRFTLARETPGVADAFEDRLTRSLAVPRGKGDIRLSFESGAQFRLRKCAIESWPHDQVEHLIKETLVIRCGEMVQEGTSGPDPIGLEAALLNVTGGEGTIDASNAPASQEEAVKDWNNRGTGSKLTNATSGERPLLLDYSGLFLPGVSGNYAGIPDHAVVDMAVSFAVGVYCRLPSYRPASQVCLASKWTVAGNQRSWRLLLNTNGTVTIEVSTDGTAGTIWSRTSSVALPLAPWDFLGLHVRRGDVFVEFCLYTEEDPEAPIVTLGDIFSFSPLVTAPFNSSAPVIIGGSDGGTVDLMHGVVSRYHWYRDSAPRDWNGTTGRVIFTSGADSAATQVPQILGSASVSVTPYLARSGTNSARMVFNPVLRFDGTDDSLAMATPAALNAVPGITLAWHGTLNTVSGPQALFYAADNGSGIRVLLGANGSAVELHVTRVDGEMVAVISFAGAFTAFLPELVIAVVDYAAGIATIYLDGQPKVSGNLTSAGATSSATNSTETRIMAGDGGSNPARGEVNAVYLLDKVTPFSQVPALYTTLLNQSR</sequence>
<protein>
    <recommendedName>
        <fullName evidence="4">Concanavalin A-like lectin/glucanase superfamily protein</fullName>
    </recommendedName>
</protein>
<comment type="caution">
    <text evidence="2">The sequence shown here is derived from an EMBL/GenBank/DDBJ whole genome shotgun (WGS) entry which is preliminary data.</text>
</comment>
<proteinExistence type="predicted"/>
<accession>A0ABT3G1M3</accession>
<evidence type="ECO:0000313" key="2">
    <source>
        <dbReference type="EMBL" id="MCW1913738.1"/>
    </source>
</evidence>
<organism evidence="2 3">
    <name type="scientific">Luteolibacter rhizosphaerae</name>
    <dbReference type="NCBI Taxonomy" id="2989719"/>
    <lineage>
        <taxon>Bacteria</taxon>
        <taxon>Pseudomonadati</taxon>
        <taxon>Verrucomicrobiota</taxon>
        <taxon>Verrucomicrobiia</taxon>
        <taxon>Verrucomicrobiales</taxon>
        <taxon>Verrucomicrobiaceae</taxon>
        <taxon>Luteolibacter</taxon>
    </lineage>
</organism>
<dbReference type="InterPro" id="IPR013320">
    <property type="entry name" value="ConA-like_dom_sf"/>
</dbReference>
<dbReference type="Proteomes" id="UP001165653">
    <property type="component" value="Unassembled WGS sequence"/>
</dbReference>
<dbReference type="SUPFAM" id="SSF49899">
    <property type="entry name" value="Concanavalin A-like lectins/glucanases"/>
    <property type="match status" value="1"/>
</dbReference>
<evidence type="ECO:0000256" key="1">
    <source>
        <dbReference type="SAM" id="MobiDB-lite"/>
    </source>
</evidence>
<keyword evidence="3" id="KW-1185">Reference proteome</keyword>
<gene>
    <name evidence="2" type="ORF">OJ996_09140</name>
</gene>
<feature type="compositionally biased region" description="Polar residues" evidence="1">
    <location>
        <begin position="182"/>
        <end position="191"/>
    </location>
</feature>
<evidence type="ECO:0000313" key="3">
    <source>
        <dbReference type="Proteomes" id="UP001165653"/>
    </source>
</evidence>
<name>A0ABT3G1M3_9BACT</name>